<dbReference type="SUPFAM" id="SSF53790">
    <property type="entry name" value="Tetrapyrrole methylase"/>
    <property type="match status" value="1"/>
</dbReference>
<dbReference type="Gene3D" id="3.30.950.10">
    <property type="entry name" value="Methyltransferase, Cobalt-precorrin-4 Transmethylase, Domain 2"/>
    <property type="match status" value="1"/>
</dbReference>
<dbReference type="AlphaFoldDB" id="A0A2H4U623"/>
<dbReference type="Pfam" id="PF00590">
    <property type="entry name" value="TP_methylase"/>
    <property type="match status" value="1"/>
</dbReference>
<gene>
    <name evidence="8" type="ORF">BK798_03660</name>
</gene>
<comment type="pathway">
    <text evidence="1">Cofactor biosynthesis; adenosylcobalamin biosynthesis.</text>
</comment>
<evidence type="ECO:0000256" key="3">
    <source>
        <dbReference type="ARBA" id="ARBA00022573"/>
    </source>
</evidence>
<dbReference type="Proteomes" id="UP000232133">
    <property type="component" value="Chromosome"/>
</dbReference>
<name>A0A2H4U623_METSM</name>
<reference evidence="8 9" key="1">
    <citation type="submission" date="2016-10" db="EMBL/GenBank/DDBJ databases">
        <authorList>
            <person name="Varghese N."/>
        </authorList>
    </citation>
    <scope>NUCLEOTIDE SEQUENCE [LARGE SCALE GENOMIC DNA]</scope>
    <source>
        <strain evidence="8 9">KB11</strain>
    </source>
</reference>
<evidence type="ECO:0000313" key="9">
    <source>
        <dbReference type="Proteomes" id="UP000232133"/>
    </source>
</evidence>
<accession>A0A2H4U623</accession>
<proteinExistence type="inferred from homology"/>
<evidence type="ECO:0000259" key="7">
    <source>
        <dbReference type="Pfam" id="PF00590"/>
    </source>
</evidence>
<protein>
    <submittedName>
        <fullName evidence="8">Precorrin-4 C(11)-methyltransferase</fullName>
    </submittedName>
</protein>
<evidence type="ECO:0000256" key="2">
    <source>
        <dbReference type="ARBA" id="ARBA00005879"/>
    </source>
</evidence>
<dbReference type="GeneID" id="35118443"/>
<evidence type="ECO:0000256" key="4">
    <source>
        <dbReference type="ARBA" id="ARBA00022603"/>
    </source>
</evidence>
<dbReference type="InterPro" id="IPR050161">
    <property type="entry name" value="Siro_Cobalamin_biosynth"/>
</dbReference>
<dbReference type="Gene3D" id="3.40.1010.10">
    <property type="entry name" value="Cobalt-precorrin-4 Transmethylase, Domain 1"/>
    <property type="match status" value="1"/>
</dbReference>
<keyword evidence="4 8" id="KW-0489">Methyltransferase</keyword>
<organism evidence="8 9">
    <name type="scientific">Methanobrevibacter smithii</name>
    <dbReference type="NCBI Taxonomy" id="2173"/>
    <lineage>
        <taxon>Archaea</taxon>
        <taxon>Methanobacteriati</taxon>
        <taxon>Methanobacteriota</taxon>
        <taxon>Methanomada group</taxon>
        <taxon>Methanobacteria</taxon>
        <taxon>Methanobacteriales</taxon>
        <taxon>Methanobacteriaceae</taxon>
        <taxon>Methanobrevibacter</taxon>
    </lineage>
</organism>
<dbReference type="PROSITE" id="PS00839">
    <property type="entry name" value="SUMT_1"/>
    <property type="match status" value="1"/>
</dbReference>
<dbReference type="EMBL" id="CP017803">
    <property type="protein sequence ID" value="ATZ59575.1"/>
    <property type="molecule type" value="Genomic_DNA"/>
</dbReference>
<sequence length="250" mass="27547">MKGKVIFIGAGPGDPDLVTVKGRNVIEKADVIVYAGSLVNKEVLNPRKEDCVVYNSAVLNLEETTEICREATSKGQLVARVHTGDPSIYGAIGEQIRELQKYDIEYDIIPGVSSLFGTASVLETELTLPEISQTVIITRPEGRTPKPRSESISRLSKHQATMCIFLGIGMIDKVVDELLVGYSEDTPIAVVKKATWDDQEIIRGTLKNIAQKVKDANITKTAMIVVGDVLNPEDFTPSKLYDPNFKHEYR</sequence>
<dbReference type="InterPro" id="IPR014777">
    <property type="entry name" value="4pyrrole_Mease_sub1"/>
</dbReference>
<keyword evidence="3" id="KW-0169">Cobalamin biosynthesis</keyword>
<dbReference type="InterPro" id="IPR014776">
    <property type="entry name" value="4pyrrole_Mease_sub2"/>
</dbReference>
<keyword evidence="6" id="KW-0949">S-adenosyl-L-methionine</keyword>
<dbReference type="GO" id="GO:0009236">
    <property type="term" value="P:cobalamin biosynthetic process"/>
    <property type="evidence" value="ECO:0007669"/>
    <property type="project" value="UniProtKB-UniPathway"/>
</dbReference>
<dbReference type="InterPro" id="IPR006362">
    <property type="entry name" value="Cbl_synth_CobM/CibF"/>
</dbReference>
<evidence type="ECO:0000256" key="6">
    <source>
        <dbReference type="ARBA" id="ARBA00022691"/>
    </source>
</evidence>
<dbReference type="GO" id="GO:0032259">
    <property type="term" value="P:methylation"/>
    <property type="evidence" value="ECO:0007669"/>
    <property type="project" value="UniProtKB-KW"/>
</dbReference>
<keyword evidence="5 8" id="KW-0808">Transferase</keyword>
<evidence type="ECO:0000313" key="8">
    <source>
        <dbReference type="EMBL" id="ATZ59575.1"/>
    </source>
</evidence>
<dbReference type="UniPathway" id="UPA00148"/>
<dbReference type="InterPro" id="IPR003043">
    <property type="entry name" value="Uropor_MeTrfase_CS"/>
</dbReference>
<dbReference type="InterPro" id="IPR000878">
    <property type="entry name" value="4pyrrol_Mease"/>
</dbReference>
<dbReference type="PANTHER" id="PTHR45790:SF4">
    <property type="entry name" value="COBALT-PRECORRIN-4 C(11)-METHYLTRANSFERASE"/>
    <property type="match status" value="1"/>
</dbReference>
<evidence type="ECO:0000256" key="5">
    <source>
        <dbReference type="ARBA" id="ARBA00022679"/>
    </source>
</evidence>
<comment type="similarity">
    <text evidence="2">Belongs to the precorrin methyltransferase family.</text>
</comment>
<dbReference type="CDD" id="cd11641">
    <property type="entry name" value="Precorrin-4_C11-MT"/>
    <property type="match status" value="1"/>
</dbReference>
<dbReference type="InterPro" id="IPR035996">
    <property type="entry name" value="4pyrrol_Methylase_sf"/>
</dbReference>
<dbReference type="PANTHER" id="PTHR45790">
    <property type="entry name" value="SIROHEME SYNTHASE-RELATED"/>
    <property type="match status" value="1"/>
</dbReference>
<dbReference type="RefSeq" id="WP_100815384.1">
    <property type="nucleotide sequence ID" value="NZ_CP017803.1"/>
</dbReference>
<evidence type="ECO:0000256" key="1">
    <source>
        <dbReference type="ARBA" id="ARBA00004953"/>
    </source>
</evidence>
<dbReference type="NCBIfam" id="TIGR01465">
    <property type="entry name" value="cobM_cbiF"/>
    <property type="match status" value="1"/>
</dbReference>
<dbReference type="GO" id="GO:0046026">
    <property type="term" value="F:precorrin-4 C11-methyltransferase activity"/>
    <property type="evidence" value="ECO:0007669"/>
    <property type="project" value="InterPro"/>
</dbReference>
<feature type="domain" description="Tetrapyrrole methylase" evidence="7">
    <location>
        <begin position="4"/>
        <end position="209"/>
    </location>
</feature>